<protein>
    <submittedName>
        <fullName evidence="2">Uncharacterized protein</fullName>
    </submittedName>
</protein>
<evidence type="ECO:0000313" key="2">
    <source>
        <dbReference type="EMBL" id="CAK9068160.1"/>
    </source>
</evidence>
<evidence type="ECO:0000313" key="3">
    <source>
        <dbReference type="Proteomes" id="UP001642484"/>
    </source>
</evidence>
<feature type="region of interest" description="Disordered" evidence="1">
    <location>
        <begin position="1"/>
        <end position="82"/>
    </location>
</feature>
<gene>
    <name evidence="2" type="ORF">CCMP2556_LOCUS33471</name>
</gene>
<comment type="caution">
    <text evidence="2">The sequence shown here is derived from an EMBL/GenBank/DDBJ whole genome shotgun (WGS) entry which is preliminary data.</text>
</comment>
<feature type="compositionally biased region" description="Polar residues" evidence="1">
    <location>
        <begin position="43"/>
        <end position="52"/>
    </location>
</feature>
<keyword evidence="3" id="KW-1185">Reference proteome</keyword>
<name>A0ABP0NWL3_9DINO</name>
<sequence length="650" mass="71241">MEGTPPTPPTPPEVTRMFQKMAGKISTSSSGSSSDSSSSSSSAGADQRTNTEGVAKETTPTADGEPGKAGQYQQQESDDEGKVAQLMKEQAKLGCNELEPWQNLRNASFAAREASKSKWPDGPRSYKELFGWADYNSQVLLSDLPDKQAHKSNLVALMSRGIQHHDAFSGLGTASIACKSQLQSMSRLLKQSAGPGSADAVPDADAAYECVTACDNDKIPQFVLCGLCKEHAPSHVQVSLEDRVSPEAIKRMRKIRADTEFELATEKGEMDLDDEVGAGERDKALTSKYGELLLDRFMNFLGSTPEIWKHKAVCIKHDPPTGKPLKRRSNEEQRECETPVGLLTLENGHKIRVASAGTTCADVSQFGAMAGLMGPSCESLALWLSERAQCLEDVIVHECTSLFSKDIFCRYLPQYEVHRPIALSGEDLMLSPHQLGWPLHRPRAYTVLTKRATVKLDGFNETLCSLFRKCMISVESLFVAPEEEVAEEKSILAKSVCKSASLPFAELLSGAKKVWLQGYKDHPKVEKYWNRGSSALLANLQQNPKVRPVVSEYCPTLLRKGMMFLILRPCSLGSGPVREERYLLPKETLNSMGHAQYAEFSGSGLFPIVDTKGLSPAAIRQLSGNAMHCAVVGTLWAVIMVRMEPVEHQS</sequence>
<feature type="compositionally biased region" description="Pro residues" evidence="1">
    <location>
        <begin position="1"/>
        <end position="12"/>
    </location>
</feature>
<organism evidence="2 3">
    <name type="scientific">Durusdinium trenchii</name>
    <dbReference type="NCBI Taxonomy" id="1381693"/>
    <lineage>
        <taxon>Eukaryota</taxon>
        <taxon>Sar</taxon>
        <taxon>Alveolata</taxon>
        <taxon>Dinophyceae</taxon>
        <taxon>Suessiales</taxon>
        <taxon>Symbiodiniaceae</taxon>
        <taxon>Durusdinium</taxon>
    </lineage>
</organism>
<reference evidence="2 3" key="1">
    <citation type="submission" date="2024-02" db="EMBL/GenBank/DDBJ databases">
        <authorList>
            <person name="Chen Y."/>
            <person name="Shah S."/>
            <person name="Dougan E. K."/>
            <person name="Thang M."/>
            <person name="Chan C."/>
        </authorList>
    </citation>
    <scope>NUCLEOTIDE SEQUENCE [LARGE SCALE GENOMIC DNA]</scope>
</reference>
<feature type="compositionally biased region" description="Low complexity" evidence="1">
    <location>
        <begin position="26"/>
        <end position="42"/>
    </location>
</feature>
<evidence type="ECO:0000256" key="1">
    <source>
        <dbReference type="SAM" id="MobiDB-lite"/>
    </source>
</evidence>
<proteinExistence type="predicted"/>
<dbReference type="EMBL" id="CAXAMN010022302">
    <property type="protein sequence ID" value="CAK9068160.1"/>
    <property type="molecule type" value="Genomic_DNA"/>
</dbReference>
<accession>A0ABP0NWL3</accession>
<dbReference type="Proteomes" id="UP001642484">
    <property type="component" value="Unassembled WGS sequence"/>
</dbReference>